<accession>D3MR77</accession>
<name>D3MR77_9FIRM</name>
<dbReference type="Proteomes" id="UP000004206">
    <property type="component" value="Unassembled WGS sequence"/>
</dbReference>
<evidence type="ECO:0000313" key="1">
    <source>
        <dbReference type="EMBL" id="EFD05358.1"/>
    </source>
</evidence>
<dbReference type="EMBL" id="ADJN01000026">
    <property type="protein sequence ID" value="EFD05358.1"/>
    <property type="molecule type" value="Genomic_DNA"/>
</dbReference>
<gene>
    <name evidence="1" type="ORF">HMPREF0631_0985</name>
</gene>
<keyword evidence="2" id="KW-1185">Reference proteome</keyword>
<protein>
    <submittedName>
        <fullName evidence="1">Uncharacterized protein</fullName>
    </submittedName>
</protein>
<organism evidence="1 2">
    <name type="scientific">Peptostreptococcus anaerobius 653-L</name>
    <dbReference type="NCBI Taxonomy" id="596329"/>
    <lineage>
        <taxon>Bacteria</taxon>
        <taxon>Bacillati</taxon>
        <taxon>Bacillota</taxon>
        <taxon>Clostridia</taxon>
        <taxon>Peptostreptococcales</taxon>
        <taxon>Peptostreptococcaceae</taxon>
        <taxon>Peptostreptococcus</taxon>
    </lineage>
</organism>
<reference evidence="1 2" key="1">
    <citation type="submission" date="2010-01" db="EMBL/GenBank/DDBJ databases">
        <authorList>
            <person name="Dodson R."/>
            <person name="Madupu R."/>
            <person name="Durkin A.S."/>
            <person name="Torralba M."/>
            <person name="Methe B."/>
            <person name="Sutton G.G."/>
            <person name="Strausberg R.L."/>
            <person name="Nelson K.E."/>
        </authorList>
    </citation>
    <scope>NUCLEOTIDE SEQUENCE [LARGE SCALE GENOMIC DNA]</scope>
    <source>
        <strain evidence="1 2">653-L</strain>
    </source>
</reference>
<evidence type="ECO:0000313" key="2">
    <source>
        <dbReference type="Proteomes" id="UP000004206"/>
    </source>
</evidence>
<comment type="caution">
    <text evidence="1">The sequence shown here is derived from an EMBL/GenBank/DDBJ whole genome shotgun (WGS) entry which is preliminary data.</text>
</comment>
<sequence>MDKVYVEFIPVFTEAEEGAFFSRDCYKIEFVFAGYFEAIPSSQWEFYFGFVDDEPPIFDVDENTPEIVEVDDGIVVHSSEEKMGIYRFGEASVSSGDFEGWNSGYTFCRSIFRI</sequence>
<proteinExistence type="predicted"/>
<dbReference type="OrthoDB" id="1779368at2"/>
<dbReference type="AlphaFoldDB" id="D3MR77"/>